<dbReference type="Proteomes" id="UP001064782">
    <property type="component" value="Unassembled WGS sequence"/>
</dbReference>
<dbReference type="GO" id="GO:0016787">
    <property type="term" value="F:hydrolase activity"/>
    <property type="evidence" value="ECO:0007669"/>
    <property type="project" value="UniProtKB-KW"/>
</dbReference>
<dbReference type="Proteomes" id="UP001165663">
    <property type="component" value="Unassembled WGS sequence"/>
</dbReference>
<feature type="domain" description="DUF1023" evidence="2">
    <location>
        <begin position="337"/>
        <end position="521"/>
    </location>
</feature>
<keyword evidence="5" id="KW-1185">Reference proteome</keyword>
<dbReference type="InterPro" id="IPR036689">
    <property type="entry name" value="ESAT-6-like_sf"/>
</dbReference>
<organism evidence="4 5">
    <name type="scientific">Mycobacterium kiyosense</name>
    <dbReference type="NCBI Taxonomy" id="2871094"/>
    <lineage>
        <taxon>Bacteria</taxon>
        <taxon>Bacillati</taxon>
        <taxon>Actinomycetota</taxon>
        <taxon>Actinomycetes</taxon>
        <taxon>Mycobacteriales</taxon>
        <taxon>Mycobacteriaceae</taxon>
        <taxon>Mycobacterium</taxon>
    </lineage>
</organism>
<dbReference type="Gene3D" id="1.10.287.1060">
    <property type="entry name" value="ESAT-6-like"/>
    <property type="match status" value="1"/>
</dbReference>
<comment type="caution">
    <text evidence="4">The sequence shown here is derived from an EMBL/GenBank/DDBJ whole genome shotgun (WGS) entry which is preliminary data.</text>
</comment>
<name>A0A9P3QBB3_9MYCO</name>
<evidence type="ECO:0000313" key="4">
    <source>
        <dbReference type="EMBL" id="GLD32996.1"/>
    </source>
</evidence>
<accession>A0A9P3QBB3</accession>
<evidence type="ECO:0000313" key="3">
    <source>
        <dbReference type="EMBL" id="GLB84611.1"/>
    </source>
</evidence>
<evidence type="ECO:0000313" key="5">
    <source>
        <dbReference type="Proteomes" id="UP001064782"/>
    </source>
</evidence>
<keyword evidence="4" id="KW-0378">Hydrolase</keyword>
<dbReference type="Pfam" id="PF06259">
    <property type="entry name" value="Abhydrolase_8"/>
    <property type="match status" value="1"/>
</dbReference>
<dbReference type="AlphaFoldDB" id="A0A9P3QBB3"/>
<evidence type="ECO:0000259" key="2">
    <source>
        <dbReference type="Pfam" id="PF06259"/>
    </source>
</evidence>
<evidence type="ECO:0000256" key="1">
    <source>
        <dbReference type="SAM" id="MobiDB-lite"/>
    </source>
</evidence>
<proteinExistence type="predicted"/>
<feature type="region of interest" description="Disordered" evidence="1">
    <location>
        <begin position="581"/>
        <end position="605"/>
    </location>
</feature>
<dbReference type="InterPro" id="IPR010427">
    <property type="entry name" value="DUF1023"/>
</dbReference>
<dbReference type="EMBL" id="BRZI01000061">
    <property type="protein sequence ID" value="GLD32996.1"/>
    <property type="molecule type" value="Genomic_DNA"/>
</dbReference>
<sequence length="628" mass="65973">MTTISHVRGCQPETMTAFAEDLSAQGNTFTSRVEQAERDVDAAMNTWKGAAAGAASVRATSQRLAANHIGSAVVTLADTFNTYGAQLSGYRNTLLRIVDGDIPAAGMTVDDAGNVKAPQVPGARSGDLLAYLLQGQLDGQAADFQTRVKNLLTQFGDAETQAAQAISTGLQELTGYAQHPDGPAVRPQVQAIIDGHAQLPTDPKQLHDFWAGLSPAEKDALYRHDHYIGNRNGLPAVDRDYYNRETLADELSRARSAAAQVEELRAQHPDWAAGHNIPSPNEPGAIFDDRVAYEQWQRRYDAALAGTRTLPDLQAVDKAVGGKPDRKLLLLDTQTGRQAHAAVAIGDPDTATHVSVTAPGLNTTVHGAIDGMASEATHVREEALRQLRTTPGHAHDTVSAIAWIGYDAPQVPGTDDLGRSLAGGWDVSHDTLARAGAHQLAGFYDGITAAHDGGPAHLTAIGHSYGSLTTGLALQEPGNHGVSDALFYGSPGIEASTPQQLHLQPGHVFAMETPDDPIQYTYDAPPLVHAGAPFLPFPLNVIAEGGLTALDASGAGHFGPNPATNPEFTRLATGPVAIPDGHGGSLNLEGAHGHSDYPRQGGNNLPRTTGYNIAAVVAGLGDHAIRGD</sequence>
<reference evidence="4" key="1">
    <citation type="submission" date="2022-08" db="EMBL/GenBank/DDBJ databases">
        <title>Mycobacterium kiyosense sp. nov., scotochromogenic slow-glowing species isolated from respiratory specimens.</title>
        <authorList>
            <person name="Fukano H."/>
            <person name="Kazumi Y."/>
            <person name="Sakagami N."/>
            <person name="Ato M."/>
            <person name="Mitarai S."/>
            <person name="Hoshino Y."/>
        </authorList>
    </citation>
    <scope>NUCLEOTIDE SEQUENCE</scope>
    <source>
        <strain evidence="4">1413</strain>
        <strain evidence="3">SRL2020-028</strain>
    </source>
</reference>
<dbReference type="GeneID" id="83631367"/>
<dbReference type="SUPFAM" id="SSF140453">
    <property type="entry name" value="EsxAB dimer-like"/>
    <property type="match status" value="1"/>
</dbReference>
<dbReference type="EMBL" id="BRXE01000056">
    <property type="protein sequence ID" value="GLB84611.1"/>
    <property type="molecule type" value="Genomic_DNA"/>
</dbReference>
<gene>
    <name evidence="4" type="ORF">Mkiyose1413_48790</name>
    <name evidence="3" type="ORF">SRL2020028_38670</name>
</gene>
<dbReference type="RefSeq" id="WP_238305886.1">
    <property type="nucleotide sequence ID" value="NZ_BRXE01000056.1"/>
</dbReference>
<protein>
    <submittedName>
        <fullName evidence="4">Alpha/beta hydrolase</fullName>
    </submittedName>
</protein>